<dbReference type="RefSeq" id="WP_344612267.1">
    <property type="nucleotide sequence ID" value="NZ_BAAARV010000019.1"/>
</dbReference>
<comment type="cofactor">
    <cofactor evidence="1">
        <name>pyridoxal 5'-phosphate</name>
        <dbReference type="ChEBI" id="CHEBI:597326"/>
    </cofactor>
</comment>
<keyword evidence="8" id="KW-1185">Reference proteome</keyword>
<dbReference type="PANTHER" id="PTHR46383">
    <property type="entry name" value="ASPARTATE AMINOTRANSFERASE"/>
    <property type="match status" value="1"/>
</dbReference>
<protein>
    <submittedName>
        <fullName evidence="7">Pyridoxal phosphate-dependent aminotransferase</fullName>
    </submittedName>
</protein>
<evidence type="ECO:0000256" key="5">
    <source>
        <dbReference type="ARBA" id="ARBA00022898"/>
    </source>
</evidence>
<dbReference type="InterPro" id="IPR004839">
    <property type="entry name" value="Aminotransferase_I/II_large"/>
</dbReference>
<evidence type="ECO:0000256" key="3">
    <source>
        <dbReference type="ARBA" id="ARBA00022576"/>
    </source>
</evidence>
<evidence type="ECO:0000256" key="2">
    <source>
        <dbReference type="ARBA" id="ARBA00007441"/>
    </source>
</evidence>
<name>A0ABP5SW38_9ACTN</name>
<keyword evidence="5" id="KW-0663">Pyridoxal phosphate</keyword>
<accession>A0ABP5SW38</accession>
<keyword evidence="4" id="KW-0808">Transferase</keyword>
<dbReference type="Proteomes" id="UP001501444">
    <property type="component" value="Unassembled WGS sequence"/>
</dbReference>
<evidence type="ECO:0000313" key="7">
    <source>
        <dbReference type="EMBL" id="GAA2340063.1"/>
    </source>
</evidence>
<dbReference type="InterPro" id="IPR015424">
    <property type="entry name" value="PyrdxlP-dep_Trfase"/>
</dbReference>
<dbReference type="InterPro" id="IPR050596">
    <property type="entry name" value="AspAT/PAT-like"/>
</dbReference>
<reference evidence="8" key="1">
    <citation type="journal article" date="2019" name="Int. J. Syst. Evol. Microbiol.">
        <title>The Global Catalogue of Microorganisms (GCM) 10K type strain sequencing project: providing services to taxonomists for standard genome sequencing and annotation.</title>
        <authorList>
            <consortium name="The Broad Institute Genomics Platform"/>
            <consortium name="The Broad Institute Genome Sequencing Center for Infectious Disease"/>
            <person name="Wu L."/>
            <person name="Ma J."/>
        </authorList>
    </citation>
    <scope>NUCLEOTIDE SEQUENCE [LARGE SCALE GENOMIC DNA]</scope>
    <source>
        <strain evidence="8">JCM 3272</strain>
    </source>
</reference>
<proteinExistence type="inferred from homology"/>
<dbReference type="SUPFAM" id="SSF53383">
    <property type="entry name" value="PLP-dependent transferases"/>
    <property type="match status" value="1"/>
</dbReference>
<evidence type="ECO:0000256" key="1">
    <source>
        <dbReference type="ARBA" id="ARBA00001933"/>
    </source>
</evidence>
<feature type="domain" description="Aminotransferase class I/classII large" evidence="6">
    <location>
        <begin position="53"/>
        <end position="358"/>
    </location>
</feature>
<evidence type="ECO:0000256" key="4">
    <source>
        <dbReference type="ARBA" id="ARBA00022679"/>
    </source>
</evidence>
<comment type="caution">
    <text evidence="7">The sequence shown here is derived from an EMBL/GenBank/DDBJ whole genome shotgun (WGS) entry which is preliminary data.</text>
</comment>
<dbReference type="CDD" id="cd00609">
    <property type="entry name" value="AAT_like"/>
    <property type="match status" value="1"/>
</dbReference>
<dbReference type="GO" id="GO:0008483">
    <property type="term" value="F:transaminase activity"/>
    <property type="evidence" value="ECO:0007669"/>
    <property type="project" value="UniProtKB-KW"/>
</dbReference>
<dbReference type="InterPro" id="IPR015421">
    <property type="entry name" value="PyrdxlP-dep_Trfase_major"/>
</dbReference>
<dbReference type="Pfam" id="PF00155">
    <property type="entry name" value="Aminotran_1_2"/>
    <property type="match status" value="1"/>
</dbReference>
<evidence type="ECO:0000313" key="8">
    <source>
        <dbReference type="Proteomes" id="UP001501444"/>
    </source>
</evidence>
<keyword evidence="3 7" id="KW-0032">Aminotransferase</keyword>
<dbReference type="Gene3D" id="3.40.640.10">
    <property type="entry name" value="Type I PLP-dependent aspartate aminotransferase-like (Major domain)"/>
    <property type="match status" value="1"/>
</dbReference>
<evidence type="ECO:0000259" key="6">
    <source>
        <dbReference type="Pfam" id="PF00155"/>
    </source>
</evidence>
<gene>
    <name evidence="7" type="ORF">GCM10010170_022680</name>
</gene>
<organism evidence="7 8">
    <name type="scientific">Dactylosporangium salmoneum</name>
    <dbReference type="NCBI Taxonomy" id="53361"/>
    <lineage>
        <taxon>Bacteria</taxon>
        <taxon>Bacillati</taxon>
        <taxon>Actinomycetota</taxon>
        <taxon>Actinomycetes</taxon>
        <taxon>Micromonosporales</taxon>
        <taxon>Micromonosporaceae</taxon>
        <taxon>Dactylosporangium</taxon>
    </lineage>
</organism>
<dbReference type="PANTHER" id="PTHR46383:SF1">
    <property type="entry name" value="ASPARTATE AMINOTRANSFERASE"/>
    <property type="match status" value="1"/>
</dbReference>
<sequence>MTGGHVERFGRLRRELHEARAEGRRRWGDAFADLGGSEPLTAWPSDAEADRALAVAAHTRRYGPVEGRDDIRAAVAAHYGRALGIPLGPEHVLLSPGALAGITLAVLALCRPGEPVAVPLPHYHAYPGLIELAGGRPVPVPVDGRLTIRPPGALLLANPVNPTGAVYGRRHLERILPGGPVVADEVYAEHVYDPRDFTSVASMLPLDGSVAWLAVRSASKTLGRPGLRVGVVIGPAPLIAAVADRSAVLSGAANLPGQLAFAAGLPGAAAADHMRPYRARLHDTLALCEGLGLPVERPRGTYYLWVGPPAPATAAHAARLCRDAGVFVWPGEYFGSPSHARVSLAVPRATLAAGLRRLAGAR</sequence>
<dbReference type="EMBL" id="BAAARV010000019">
    <property type="protein sequence ID" value="GAA2340063.1"/>
    <property type="molecule type" value="Genomic_DNA"/>
</dbReference>
<comment type="similarity">
    <text evidence="2">Belongs to the class-I pyridoxal-phosphate-dependent aminotransferase family.</text>
</comment>